<dbReference type="CDD" id="cd04301">
    <property type="entry name" value="NAT_SF"/>
    <property type="match status" value="1"/>
</dbReference>
<dbReference type="Proteomes" id="UP000282311">
    <property type="component" value="Unassembled WGS sequence"/>
</dbReference>
<proteinExistence type="predicted"/>
<feature type="domain" description="N-acetyltransferase" evidence="1">
    <location>
        <begin position="166"/>
        <end position="318"/>
    </location>
</feature>
<dbReference type="PROSITE" id="PS51186">
    <property type="entry name" value="GNAT"/>
    <property type="match status" value="1"/>
</dbReference>
<dbReference type="RefSeq" id="WP_120751622.1">
    <property type="nucleotide sequence ID" value="NZ_RBAH01000040.1"/>
</dbReference>
<dbReference type="Pfam" id="PF00583">
    <property type="entry name" value="Acetyltransf_1"/>
    <property type="match status" value="1"/>
</dbReference>
<evidence type="ECO:0000313" key="2">
    <source>
        <dbReference type="EMBL" id="RKN64899.1"/>
    </source>
</evidence>
<dbReference type="InterPro" id="IPR000182">
    <property type="entry name" value="GNAT_dom"/>
</dbReference>
<dbReference type="SUPFAM" id="SSF55729">
    <property type="entry name" value="Acyl-CoA N-acyltransferases (Nat)"/>
    <property type="match status" value="2"/>
</dbReference>
<dbReference type="EMBL" id="RBAH01000040">
    <property type="protein sequence ID" value="RKN64899.1"/>
    <property type="molecule type" value="Genomic_DNA"/>
</dbReference>
<dbReference type="OrthoDB" id="2569455at2"/>
<organism evidence="2 3">
    <name type="scientific">Paenibacillus ginsengarvi</name>
    <dbReference type="NCBI Taxonomy" id="400777"/>
    <lineage>
        <taxon>Bacteria</taxon>
        <taxon>Bacillati</taxon>
        <taxon>Bacillota</taxon>
        <taxon>Bacilli</taxon>
        <taxon>Bacillales</taxon>
        <taxon>Paenibacillaceae</taxon>
        <taxon>Paenibacillus</taxon>
    </lineage>
</organism>
<dbReference type="Gene3D" id="3.40.630.30">
    <property type="match status" value="1"/>
</dbReference>
<name>A0A3B0AX46_9BACL</name>
<dbReference type="GO" id="GO:0016747">
    <property type="term" value="F:acyltransferase activity, transferring groups other than amino-acyl groups"/>
    <property type="evidence" value="ECO:0007669"/>
    <property type="project" value="InterPro"/>
</dbReference>
<keyword evidence="2" id="KW-0808">Transferase</keyword>
<dbReference type="AlphaFoldDB" id="A0A3B0AX46"/>
<evidence type="ECO:0000259" key="1">
    <source>
        <dbReference type="PROSITE" id="PS51186"/>
    </source>
</evidence>
<sequence length="318" mass="35864">MPFIIRSYTDGDRERVIQLSQSVYAGKTGSFSLVEQIDGKRILAKVVAADAETGHIAGYALLSEQVAPMIRLRLELNMEEPYTEAALAHELYDNIEQEVGRLAPYAVEARVFASDPIAIRFFEQKGFVCNHRMEQQKLYVPEANIEPFAHTEKELQRDGIWIGTLSEERALRPDCTEELERLVLETYPDFPNELPTRFRTPNTDASWLHRTDLLAEAFFIARHGTRYVGYSQLEPGPEGSSLAQGYTAVSQAYTKRGIATALKIRGIQFAARQGCDTIYTSNRSNNGPMGRVNAKLGWRVFESEMRMQRIVSSGCDSE</sequence>
<protein>
    <submittedName>
        <fullName evidence="2">GNAT family N-acetyltransferase</fullName>
    </submittedName>
</protein>
<accession>A0A3B0AX46</accession>
<comment type="caution">
    <text evidence="2">The sequence shown here is derived from an EMBL/GenBank/DDBJ whole genome shotgun (WGS) entry which is preliminary data.</text>
</comment>
<evidence type="ECO:0000313" key="3">
    <source>
        <dbReference type="Proteomes" id="UP000282311"/>
    </source>
</evidence>
<keyword evidence="3" id="KW-1185">Reference proteome</keyword>
<gene>
    <name evidence="2" type="ORF">D7M11_33455</name>
</gene>
<dbReference type="InterPro" id="IPR016181">
    <property type="entry name" value="Acyl_CoA_acyltransferase"/>
</dbReference>
<reference evidence="2 3" key="1">
    <citation type="journal article" date="2007" name="Int. J. Syst. Evol. Microbiol.">
        <title>Paenibacillus ginsengarvi sp. nov., isolated from soil from ginseng cultivation.</title>
        <authorList>
            <person name="Yoon M.H."/>
            <person name="Ten L.N."/>
            <person name="Im W.T."/>
        </authorList>
    </citation>
    <scope>NUCLEOTIDE SEQUENCE [LARGE SCALE GENOMIC DNA]</scope>
    <source>
        <strain evidence="2 3">KCTC 13059</strain>
    </source>
</reference>